<protein>
    <submittedName>
        <fullName evidence="13">TonB-dependent receptor</fullName>
    </submittedName>
</protein>
<dbReference type="RefSeq" id="WP_254083233.1">
    <property type="nucleotide sequence ID" value="NZ_JAHESE010000003.1"/>
</dbReference>
<keyword evidence="7 8" id="KW-0998">Cell outer membrane</keyword>
<keyword evidence="5 9" id="KW-0798">TonB box</keyword>
<name>A0AAP2DX48_9BACT</name>
<organism evidence="13 14">
    <name type="scientific">Dawidia cretensis</name>
    <dbReference type="NCBI Taxonomy" id="2782350"/>
    <lineage>
        <taxon>Bacteria</taxon>
        <taxon>Pseudomonadati</taxon>
        <taxon>Bacteroidota</taxon>
        <taxon>Cytophagia</taxon>
        <taxon>Cytophagales</taxon>
        <taxon>Chryseotaleaceae</taxon>
        <taxon>Dawidia</taxon>
    </lineage>
</organism>
<gene>
    <name evidence="13" type="ORF">KK062_05380</name>
</gene>
<dbReference type="InterPro" id="IPR039426">
    <property type="entry name" value="TonB-dep_rcpt-like"/>
</dbReference>
<keyword evidence="14" id="KW-1185">Reference proteome</keyword>
<evidence type="ECO:0000259" key="12">
    <source>
        <dbReference type="Pfam" id="PF07715"/>
    </source>
</evidence>
<feature type="domain" description="TonB-dependent receptor-like beta-barrel" evidence="11">
    <location>
        <begin position="417"/>
        <end position="996"/>
    </location>
</feature>
<dbReference type="Pfam" id="PF07715">
    <property type="entry name" value="Plug"/>
    <property type="match status" value="1"/>
</dbReference>
<keyword evidence="10" id="KW-0732">Signal</keyword>
<evidence type="ECO:0000256" key="3">
    <source>
        <dbReference type="ARBA" id="ARBA00022452"/>
    </source>
</evidence>
<dbReference type="Pfam" id="PF13715">
    <property type="entry name" value="CarbopepD_reg_2"/>
    <property type="match status" value="1"/>
</dbReference>
<dbReference type="Pfam" id="PF00593">
    <property type="entry name" value="TonB_dep_Rec_b-barrel"/>
    <property type="match status" value="1"/>
</dbReference>
<keyword evidence="6 8" id="KW-0472">Membrane</keyword>
<dbReference type="NCBIfam" id="TIGR04057">
    <property type="entry name" value="SusC_RagA_signa"/>
    <property type="match status" value="1"/>
</dbReference>
<evidence type="ECO:0000259" key="11">
    <source>
        <dbReference type="Pfam" id="PF00593"/>
    </source>
</evidence>
<dbReference type="SUPFAM" id="SSF56935">
    <property type="entry name" value="Porins"/>
    <property type="match status" value="1"/>
</dbReference>
<dbReference type="SUPFAM" id="SSF49464">
    <property type="entry name" value="Carboxypeptidase regulatory domain-like"/>
    <property type="match status" value="1"/>
</dbReference>
<evidence type="ECO:0000256" key="8">
    <source>
        <dbReference type="PROSITE-ProRule" id="PRU01360"/>
    </source>
</evidence>
<reference evidence="13 14" key="1">
    <citation type="submission" date="2021-05" db="EMBL/GenBank/DDBJ databases">
        <title>A Polyphasic approach of four new species of the genus Ohtaekwangia: Ohtaekwangia histidinii sp. nov., Ohtaekwangia cretensis sp. nov., Ohtaekwangia indiensis sp. nov., Ohtaekwangia reichenbachii sp. nov. from diverse environment.</title>
        <authorList>
            <person name="Octaviana S."/>
        </authorList>
    </citation>
    <scope>NUCLEOTIDE SEQUENCE [LARGE SCALE GENOMIC DNA]</scope>
    <source>
        <strain evidence="13 14">PWU5</strain>
    </source>
</reference>
<evidence type="ECO:0000313" key="14">
    <source>
        <dbReference type="Proteomes" id="UP001319080"/>
    </source>
</evidence>
<evidence type="ECO:0000256" key="9">
    <source>
        <dbReference type="RuleBase" id="RU003357"/>
    </source>
</evidence>
<evidence type="ECO:0000256" key="4">
    <source>
        <dbReference type="ARBA" id="ARBA00022692"/>
    </source>
</evidence>
<dbReference type="AlphaFoldDB" id="A0AAP2DX48"/>
<dbReference type="InterPro" id="IPR008969">
    <property type="entry name" value="CarboxyPept-like_regulatory"/>
</dbReference>
<evidence type="ECO:0000256" key="1">
    <source>
        <dbReference type="ARBA" id="ARBA00004571"/>
    </source>
</evidence>
<dbReference type="InterPro" id="IPR023997">
    <property type="entry name" value="TonB-dep_OMP_SusC/RagA_CS"/>
</dbReference>
<sequence>MKNILLIFIFSLLVTFSFAQRNNTIEGKVASVEGETLPGVGILIKGTQLGTVTDSDGKFTLKADDGDVLVISFIGFATEEIPVKGKTFLDVKLTSSLTTLEEVMVIGYGETKRITNTGAVSSVQAAEIRTVPNSNVQNSLVGRMPGFFAVQRSGQPGRDASDFFIRGVSSLNGEGNQPLIIVDDVQYSYEQLQQINVNEIESISILKDASTTAVYGIKGANGVLVVKTRRGKTGRPQVNLRMETGVQTPVRKPKFLDSYNSALLMNEAYENDGLQPRFTQADLDAFRAGNDPYGHPNVNWYEEIFKTHAWQHNANVDVSGGIDRLKYFISGGAFSQDGLVKDFSGPQSDVNNNYFYRRFNYRTNLDFAVTKTLDLRLDMTARFSNINEPRNQNAVSEIYNFQKIRPFSAPVLNPNGTYAYAFDTQDNLPTLNARLANGGYTRTRRTDSNILVDATQRLDFITPGLAVKGTFAYSGIEENSRQVTRGDAPGYGIPTYHYNSVDGSYSIDPRGNYDYSGYAVYGYTNQYSKNTNMQAFVTYDKVFNGVHTLKVMALYNRQSTTVLAQPFAGADLLKVPFNYRGYTGRISYNYKNKYLVDFNGAYNGTDRFGKDKRNGFFPAIAAGWSLSEEDFFRDAIPYFTLFKLRASYGQVGSDVSYGGRYLFKQVYAQGGGYAFGQIPQGVTTIREGDLGNPNVKWERARKFDVGLDANLVGDKLSLTIDYFYDYRFNQLVSRDSSIPSIIGIGTSPTNIAKTSNQGIDGSVNYNTKVGQVTVTSSFVFSVAKNKVLYNDEARPAYPWLAATGRPINQPFGYTYAGFYSEEDIARNNDGDAANNVAMPLTSTPIQAGDLKYKDLNNDGVIDNFDQGAIGKPNLPNTTLGLNLGANYKGFSLSVLFQGSFNYSFSVVGTGIEPFKSQFQPAHLKRWTPDNADNAEFPRLTSNPTTVNSGNAFPSDFWLIDARFVRLKTVNLGYQLPDRLVPKNVNNIRFYLTAYNLLTWTNFSKYQQDPEISTNTAGDAYLNQRVVNLGVQVGF</sequence>
<dbReference type="InterPro" id="IPR037066">
    <property type="entry name" value="Plug_dom_sf"/>
</dbReference>
<evidence type="ECO:0000256" key="2">
    <source>
        <dbReference type="ARBA" id="ARBA00022448"/>
    </source>
</evidence>
<dbReference type="PROSITE" id="PS52016">
    <property type="entry name" value="TONB_DEPENDENT_REC_3"/>
    <property type="match status" value="1"/>
</dbReference>
<dbReference type="InterPro" id="IPR023996">
    <property type="entry name" value="TonB-dep_OMP_SusC/RagA"/>
</dbReference>
<dbReference type="NCBIfam" id="TIGR04056">
    <property type="entry name" value="OMP_RagA_SusC"/>
    <property type="match status" value="1"/>
</dbReference>
<keyword evidence="2 8" id="KW-0813">Transport</keyword>
<comment type="subcellular location">
    <subcellularLocation>
        <location evidence="1 8">Cell outer membrane</location>
        <topology evidence="1 8">Multi-pass membrane protein</topology>
    </subcellularLocation>
</comment>
<evidence type="ECO:0000256" key="5">
    <source>
        <dbReference type="ARBA" id="ARBA00023077"/>
    </source>
</evidence>
<dbReference type="GO" id="GO:0009279">
    <property type="term" value="C:cell outer membrane"/>
    <property type="evidence" value="ECO:0007669"/>
    <property type="project" value="UniProtKB-SubCell"/>
</dbReference>
<evidence type="ECO:0000313" key="13">
    <source>
        <dbReference type="EMBL" id="MBT1707642.1"/>
    </source>
</evidence>
<accession>A0AAP2DX48</accession>
<dbReference type="InterPro" id="IPR036942">
    <property type="entry name" value="Beta-barrel_TonB_sf"/>
</dbReference>
<keyword evidence="13" id="KW-0675">Receptor</keyword>
<dbReference type="Gene3D" id="2.40.170.20">
    <property type="entry name" value="TonB-dependent receptor, beta-barrel domain"/>
    <property type="match status" value="1"/>
</dbReference>
<proteinExistence type="inferred from homology"/>
<dbReference type="EMBL" id="JAHESE010000003">
    <property type="protein sequence ID" value="MBT1707642.1"/>
    <property type="molecule type" value="Genomic_DNA"/>
</dbReference>
<feature type="signal peptide" evidence="10">
    <location>
        <begin position="1"/>
        <end position="19"/>
    </location>
</feature>
<comment type="similarity">
    <text evidence="8 9">Belongs to the TonB-dependent receptor family.</text>
</comment>
<evidence type="ECO:0000256" key="10">
    <source>
        <dbReference type="SAM" id="SignalP"/>
    </source>
</evidence>
<keyword evidence="3 8" id="KW-1134">Transmembrane beta strand</keyword>
<evidence type="ECO:0000256" key="7">
    <source>
        <dbReference type="ARBA" id="ARBA00023237"/>
    </source>
</evidence>
<comment type="caution">
    <text evidence="13">The sequence shown here is derived from an EMBL/GenBank/DDBJ whole genome shotgun (WGS) entry which is preliminary data.</text>
</comment>
<dbReference type="Proteomes" id="UP001319080">
    <property type="component" value="Unassembled WGS sequence"/>
</dbReference>
<feature type="domain" description="TonB-dependent receptor plug" evidence="12">
    <location>
        <begin position="115"/>
        <end position="223"/>
    </location>
</feature>
<feature type="chain" id="PRO_5042844774" evidence="10">
    <location>
        <begin position="20"/>
        <end position="1034"/>
    </location>
</feature>
<dbReference type="InterPro" id="IPR012910">
    <property type="entry name" value="Plug_dom"/>
</dbReference>
<dbReference type="InterPro" id="IPR000531">
    <property type="entry name" value="Beta-barrel_TonB"/>
</dbReference>
<keyword evidence="4 8" id="KW-0812">Transmembrane</keyword>
<dbReference type="Gene3D" id="2.170.130.10">
    <property type="entry name" value="TonB-dependent receptor, plug domain"/>
    <property type="match status" value="1"/>
</dbReference>
<dbReference type="FunFam" id="2.170.130.10:FF:000003">
    <property type="entry name" value="SusC/RagA family TonB-linked outer membrane protein"/>
    <property type="match status" value="1"/>
</dbReference>
<evidence type="ECO:0000256" key="6">
    <source>
        <dbReference type="ARBA" id="ARBA00023136"/>
    </source>
</evidence>